<dbReference type="PROSITE" id="PS51762">
    <property type="entry name" value="GH16_2"/>
    <property type="match status" value="1"/>
</dbReference>
<keyword evidence="4" id="KW-0378">Hydrolase</keyword>
<evidence type="ECO:0000313" key="4">
    <source>
        <dbReference type="EMBL" id="KAF2745250.1"/>
    </source>
</evidence>
<dbReference type="Gene3D" id="2.60.120.200">
    <property type="match status" value="1"/>
</dbReference>
<organism evidence="4 5">
    <name type="scientific">Sporormia fimetaria CBS 119925</name>
    <dbReference type="NCBI Taxonomy" id="1340428"/>
    <lineage>
        <taxon>Eukaryota</taxon>
        <taxon>Fungi</taxon>
        <taxon>Dikarya</taxon>
        <taxon>Ascomycota</taxon>
        <taxon>Pezizomycotina</taxon>
        <taxon>Dothideomycetes</taxon>
        <taxon>Pleosporomycetidae</taxon>
        <taxon>Pleosporales</taxon>
        <taxon>Sporormiaceae</taxon>
        <taxon>Sporormia</taxon>
    </lineage>
</organism>
<dbReference type="AlphaFoldDB" id="A0A6A6V6W7"/>
<feature type="transmembrane region" description="Helical" evidence="2">
    <location>
        <begin position="61"/>
        <end position="81"/>
    </location>
</feature>
<dbReference type="EMBL" id="MU006583">
    <property type="protein sequence ID" value="KAF2745250.1"/>
    <property type="molecule type" value="Genomic_DNA"/>
</dbReference>
<dbReference type="Proteomes" id="UP000799440">
    <property type="component" value="Unassembled WGS sequence"/>
</dbReference>
<evidence type="ECO:0000256" key="2">
    <source>
        <dbReference type="SAM" id="Phobius"/>
    </source>
</evidence>
<dbReference type="PANTHER" id="PTHR10963:SF42">
    <property type="entry name" value="PUTATIVE (AFU_ORTHOLOGUE AFUA_5G02280)-RELATED"/>
    <property type="match status" value="1"/>
</dbReference>
<accession>A0A6A6V6W7</accession>
<dbReference type="InterPro" id="IPR000757">
    <property type="entry name" value="Beta-glucanase-like"/>
</dbReference>
<protein>
    <submittedName>
        <fullName evidence="4">Glycoside hydrolase family 16 protein</fullName>
    </submittedName>
</protein>
<keyword evidence="2" id="KW-0472">Membrane</keyword>
<feature type="domain" description="GH16" evidence="3">
    <location>
        <begin position="143"/>
        <end position="379"/>
    </location>
</feature>
<dbReference type="SUPFAM" id="SSF49899">
    <property type="entry name" value="Concanavalin A-like lectins/glucanases"/>
    <property type="match status" value="1"/>
</dbReference>
<dbReference type="GO" id="GO:0009251">
    <property type="term" value="P:glucan catabolic process"/>
    <property type="evidence" value="ECO:0007669"/>
    <property type="project" value="TreeGrafter"/>
</dbReference>
<sequence>MSSPPENPDKPQVRVYQLRATSDTSITQPPPYTEVSHEQPPTRLSSPPPPPPEDTSNWKRYVFIIIVGCALILGGVLGGLIPSKSSKQSNYSRVEYRLIDTYPASTFFNHFTFFTAPDPTHGFVTYQSRAASESQDLTFYHALPQNSTTLPLTLPQPNNTSPESQTSAILRVSTAPLAHNATGRPSVRIASTRTYNTTTLFLFSILHTPHGCGTWPALWLLGPKWPAGGEIDVLEAVNKGDTGNSMTLHTARGCTMSSQRSRRHLGTAKTWDCWNATNWNAGCGVQGQQETYGEVFNANGGGLYAVEVRDEGIRVWMFGERDVPGDVRSGTPDPSIWGLPLAEFPGAQCEVGKFFRDLRIVVNIGLCGDWAGAPGVYEEGAKCSGKCEDWVRNHGESFEEAYWEFGGFWVFKSE</sequence>
<keyword evidence="2" id="KW-1133">Transmembrane helix</keyword>
<evidence type="ECO:0000259" key="3">
    <source>
        <dbReference type="PROSITE" id="PS51762"/>
    </source>
</evidence>
<name>A0A6A6V6W7_9PLEO</name>
<proteinExistence type="predicted"/>
<dbReference type="PANTHER" id="PTHR10963">
    <property type="entry name" value="GLYCOSYL HYDROLASE-RELATED"/>
    <property type="match status" value="1"/>
</dbReference>
<gene>
    <name evidence="4" type="ORF">M011DRAFT_406789</name>
</gene>
<dbReference type="Pfam" id="PF26113">
    <property type="entry name" value="GH16_XgeA"/>
    <property type="match status" value="1"/>
</dbReference>
<dbReference type="InterPro" id="IPR050546">
    <property type="entry name" value="Glycosyl_Hydrlase_16"/>
</dbReference>
<evidence type="ECO:0000313" key="5">
    <source>
        <dbReference type="Proteomes" id="UP000799440"/>
    </source>
</evidence>
<feature type="region of interest" description="Disordered" evidence="1">
    <location>
        <begin position="1"/>
        <end position="54"/>
    </location>
</feature>
<dbReference type="OrthoDB" id="192832at2759"/>
<evidence type="ECO:0000256" key="1">
    <source>
        <dbReference type="SAM" id="MobiDB-lite"/>
    </source>
</evidence>
<dbReference type="InterPro" id="IPR013320">
    <property type="entry name" value="ConA-like_dom_sf"/>
</dbReference>
<reference evidence="4" key="1">
    <citation type="journal article" date="2020" name="Stud. Mycol.">
        <title>101 Dothideomycetes genomes: a test case for predicting lifestyles and emergence of pathogens.</title>
        <authorList>
            <person name="Haridas S."/>
            <person name="Albert R."/>
            <person name="Binder M."/>
            <person name="Bloem J."/>
            <person name="Labutti K."/>
            <person name="Salamov A."/>
            <person name="Andreopoulos B."/>
            <person name="Baker S."/>
            <person name="Barry K."/>
            <person name="Bills G."/>
            <person name="Bluhm B."/>
            <person name="Cannon C."/>
            <person name="Castanera R."/>
            <person name="Culley D."/>
            <person name="Daum C."/>
            <person name="Ezra D."/>
            <person name="Gonzalez J."/>
            <person name="Henrissat B."/>
            <person name="Kuo A."/>
            <person name="Liang C."/>
            <person name="Lipzen A."/>
            <person name="Lutzoni F."/>
            <person name="Magnuson J."/>
            <person name="Mondo S."/>
            <person name="Nolan M."/>
            <person name="Ohm R."/>
            <person name="Pangilinan J."/>
            <person name="Park H.-J."/>
            <person name="Ramirez L."/>
            <person name="Alfaro M."/>
            <person name="Sun H."/>
            <person name="Tritt A."/>
            <person name="Yoshinaga Y."/>
            <person name="Zwiers L.-H."/>
            <person name="Turgeon B."/>
            <person name="Goodwin S."/>
            <person name="Spatafora J."/>
            <person name="Crous P."/>
            <person name="Grigoriev I."/>
        </authorList>
    </citation>
    <scope>NUCLEOTIDE SEQUENCE</scope>
    <source>
        <strain evidence="4">CBS 119925</strain>
    </source>
</reference>
<keyword evidence="5" id="KW-1185">Reference proteome</keyword>
<keyword evidence="2" id="KW-0812">Transmembrane</keyword>
<dbReference type="GO" id="GO:0004553">
    <property type="term" value="F:hydrolase activity, hydrolyzing O-glycosyl compounds"/>
    <property type="evidence" value="ECO:0007669"/>
    <property type="project" value="InterPro"/>
</dbReference>